<dbReference type="PANTHER" id="PTHR11963:SF23">
    <property type="entry name" value="CYTOSOL AMINOPEPTIDASE"/>
    <property type="match status" value="1"/>
</dbReference>
<comment type="cofactor">
    <cofactor evidence="8">
        <name>Mn(2+)</name>
        <dbReference type="ChEBI" id="CHEBI:29035"/>
    </cofactor>
    <text evidence="8">Binds 2 manganese ions per subunit.</text>
</comment>
<protein>
    <recommendedName>
        <fullName evidence="8">Probable cytosol aminopeptidase</fullName>
        <ecNumber evidence="8">3.4.11.1</ecNumber>
    </recommendedName>
    <alternativeName>
        <fullName evidence="8">Leucine aminopeptidase</fullName>
        <shortName evidence="8">LAP</shortName>
        <ecNumber evidence="8">3.4.11.10</ecNumber>
    </alternativeName>
    <alternativeName>
        <fullName evidence="8">Leucyl aminopeptidase</fullName>
    </alternativeName>
</protein>
<proteinExistence type="inferred from homology"/>
<dbReference type="Gene3D" id="3.40.630.10">
    <property type="entry name" value="Zn peptidases"/>
    <property type="match status" value="1"/>
</dbReference>
<dbReference type="RefSeq" id="WP_015724994.1">
    <property type="nucleotide sequence ID" value="NC_014972.1"/>
</dbReference>
<dbReference type="Gene3D" id="3.40.220.10">
    <property type="entry name" value="Leucine Aminopeptidase, subunit E, domain 1"/>
    <property type="match status" value="1"/>
</dbReference>
<dbReference type="PROSITE" id="PS00631">
    <property type="entry name" value="CYTOSOL_AP"/>
    <property type="match status" value="1"/>
</dbReference>
<evidence type="ECO:0000256" key="4">
    <source>
        <dbReference type="ARBA" id="ARBA00022438"/>
    </source>
</evidence>
<feature type="binding site" evidence="8">
    <location>
        <position position="277"/>
    </location>
    <ligand>
        <name>Mn(2+)</name>
        <dbReference type="ChEBI" id="CHEBI:29035"/>
        <label>2</label>
    </ligand>
</feature>
<dbReference type="NCBIfam" id="NF002073">
    <property type="entry name" value="PRK00913.1-2"/>
    <property type="match status" value="1"/>
</dbReference>
<dbReference type="InterPro" id="IPR023042">
    <property type="entry name" value="Peptidase_M17_leu_NH2_pept"/>
</dbReference>
<dbReference type="PANTHER" id="PTHR11963">
    <property type="entry name" value="LEUCINE AMINOPEPTIDASE-RELATED"/>
    <property type="match status" value="1"/>
</dbReference>
<comment type="function">
    <text evidence="8">Presumably involved in the processing and regular turnover of intracellular proteins. Catalyzes the removal of unsubstituted N-terminal amino acids from various peptides.</text>
</comment>
<dbReference type="InterPro" id="IPR043472">
    <property type="entry name" value="Macro_dom-like"/>
</dbReference>
<dbReference type="InterPro" id="IPR000819">
    <property type="entry name" value="Peptidase_M17_C"/>
</dbReference>
<dbReference type="Pfam" id="PF00883">
    <property type="entry name" value="Peptidase_M17"/>
    <property type="match status" value="1"/>
</dbReference>
<evidence type="ECO:0000256" key="3">
    <source>
        <dbReference type="ARBA" id="ARBA00009528"/>
    </source>
</evidence>
<dbReference type="GO" id="GO:0030145">
    <property type="term" value="F:manganese ion binding"/>
    <property type="evidence" value="ECO:0007669"/>
    <property type="project" value="UniProtKB-UniRule"/>
</dbReference>
<dbReference type="EMBL" id="CP002364">
    <property type="protein sequence ID" value="ADW18456.1"/>
    <property type="molecule type" value="Genomic_DNA"/>
</dbReference>
<dbReference type="GO" id="GO:0006508">
    <property type="term" value="P:proteolysis"/>
    <property type="evidence" value="ECO:0007669"/>
    <property type="project" value="UniProtKB-KW"/>
</dbReference>
<dbReference type="GO" id="GO:0070006">
    <property type="term" value="F:metalloaminopeptidase activity"/>
    <property type="evidence" value="ECO:0007669"/>
    <property type="project" value="InterPro"/>
</dbReference>
<reference evidence="10 11" key="1">
    <citation type="journal article" date="2011" name="Stand. Genomic Sci.">
        <title>Complete genome sequence of Desulfobulbus propionicus type strain (1pr3).</title>
        <authorList>
            <person name="Pagani I."/>
            <person name="Lapidus A."/>
            <person name="Nolan M."/>
            <person name="Lucas S."/>
            <person name="Hammon N."/>
            <person name="Deshpande S."/>
            <person name="Cheng J.F."/>
            <person name="Chertkov O."/>
            <person name="Davenport K."/>
            <person name="Tapia R."/>
            <person name="Han C."/>
            <person name="Goodwin L."/>
            <person name="Pitluck S."/>
            <person name="Liolios K."/>
            <person name="Mavromatis K."/>
            <person name="Ivanova N."/>
            <person name="Mikhailova N."/>
            <person name="Pati A."/>
            <person name="Chen A."/>
            <person name="Palaniappan K."/>
            <person name="Land M."/>
            <person name="Hauser L."/>
            <person name="Chang Y.J."/>
            <person name="Jeffries C.D."/>
            <person name="Detter J.C."/>
            <person name="Brambilla E."/>
            <person name="Kannan K.P."/>
            <person name="Djao O.D."/>
            <person name="Rohde M."/>
            <person name="Pukall R."/>
            <person name="Spring S."/>
            <person name="Goker M."/>
            <person name="Sikorski J."/>
            <person name="Woyke T."/>
            <person name="Bristow J."/>
            <person name="Eisen J.A."/>
            <person name="Markowitz V."/>
            <person name="Hugenholtz P."/>
            <person name="Kyrpides N.C."/>
            <person name="Klenk H.P."/>
        </authorList>
    </citation>
    <scope>NUCLEOTIDE SEQUENCE [LARGE SCALE GENOMIC DNA]</scope>
    <source>
        <strain evidence="11">ATCC 33891 / DSM 2032 / 1pr3</strain>
    </source>
</reference>
<keyword evidence="4 8" id="KW-0031">Aminopeptidase</keyword>
<feature type="binding site" evidence="8">
    <location>
        <position position="362"/>
    </location>
    <ligand>
        <name>Mn(2+)</name>
        <dbReference type="ChEBI" id="CHEBI:29035"/>
        <label>1</label>
    </ligand>
</feature>
<dbReference type="KEGG" id="dpr:Despr_2313"/>
<feature type="active site" evidence="8">
    <location>
        <position position="289"/>
    </location>
</feature>
<evidence type="ECO:0000259" key="9">
    <source>
        <dbReference type="PROSITE" id="PS00631"/>
    </source>
</evidence>
<keyword evidence="8" id="KW-0963">Cytoplasm</keyword>
<evidence type="ECO:0000256" key="5">
    <source>
        <dbReference type="ARBA" id="ARBA00022670"/>
    </source>
</evidence>
<dbReference type="CDD" id="cd00433">
    <property type="entry name" value="Peptidase_M17"/>
    <property type="match status" value="1"/>
</dbReference>
<comment type="catalytic activity">
    <reaction evidence="2 8">
        <text>Release of an N-terminal amino acid, preferentially leucine, but not glutamic or aspartic acids.</text>
        <dbReference type="EC" id="3.4.11.10"/>
    </reaction>
</comment>
<keyword evidence="7 8" id="KW-0464">Manganese</keyword>
<accession>A0A7U3YN56</accession>
<dbReference type="NCBIfam" id="NF002074">
    <property type="entry name" value="PRK00913.1-4"/>
    <property type="match status" value="1"/>
</dbReference>
<evidence type="ECO:0000256" key="1">
    <source>
        <dbReference type="ARBA" id="ARBA00000135"/>
    </source>
</evidence>
<keyword evidence="11" id="KW-1185">Reference proteome</keyword>
<feature type="domain" description="Cytosol aminopeptidase" evidence="9">
    <location>
        <begin position="358"/>
        <end position="365"/>
    </location>
</feature>
<keyword evidence="5 8" id="KW-0645">Protease</keyword>
<dbReference type="EC" id="3.4.11.1" evidence="8"/>
<comment type="catalytic activity">
    <reaction evidence="1 8">
        <text>Release of an N-terminal amino acid, Xaa-|-Yaa-, in which Xaa is preferably Leu, but may be other amino acids including Pro although not Arg or Lys, and Yaa may be Pro. Amino acid amides and methyl esters are also readily hydrolyzed, but rates on arylamides are exceedingly low.</text>
        <dbReference type="EC" id="3.4.11.1"/>
    </reaction>
</comment>
<keyword evidence="8" id="KW-0479">Metal-binding</keyword>
<name>A0A7U3YN56_DESPD</name>
<dbReference type="PRINTS" id="PR00481">
    <property type="entry name" value="LAMNOPPTDASE"/>
</dbReference>
<feature type="binding site" evidence="8">
    <location>
        <position position="360"/>
    </location>
    <ligand>
        <name>Mn(2+)</name>
        <dbReference type="ChEBI" id="CHEBI:29035"/>
        <label>1</label>
    </ligand>
</feature>
<evidence type="ECO:0000256" key="8">
    <source>
        <dbReference type="HAMAP-Rule" id="MF_00181"/>
    </source>
</evidence>
<dbReference type="SUPFAM" id="SSF52949">
    <property type="entry name" value="Macro domain-like"/>
    <property type="match status" value="1"/>
</dbReference>
<comment type="subcellular location">
    <subcellularLocation>
        <location evidence="8">Cytoplasm</location>
    </subcellularLocation>
</comment>
<evidence type="ECO:0000256" key="6">
    <source>
        <dbReference type="ARBA" id="ARBA00022801"/>
    </source>
</evidence>
<organism evidence="10 11">
    <name type="scientific">Desulfobulbus propionicus (strain ATCC 33891 / DSM 2032 / VKM B-1956 / 1pr3)</name>
    <dbReference type="NCBI Taxonomy" id="577650"/>
    <lineage>
        <taxon>Bacteria</taxon>
        <taxon>Pseudomonadati</taxon>
        <taxon>Thermodesulfobacteriota</taxon>
        <taxon>Desulfobulbia</taxon>
        <taxon>Desulfobulbales</taxon>
        <taxon>Desulfobulbaceae</taxon>
        <taxon>Desulfobulbus</taxon>
    </lineage>
</organism>
<evidence type="ECO:0000313" key="10">
    <source>
        <dbReference type="EMBL" id="ADW18456.1"/>
    </source>
</evidence>
<dbReference type="InterPro" id="IPR008283">
    <property type="entry name" value="Peptidase_M17_N"/>
</dbReference>
<sequence>MHTEAVTIALFDQAPKAFIGDLLVYLVEEEIPHLAEENRILNRALQQVWETGDFKGAKEQAVLLYPALLEAGEDGALAARRVLFVGLGKQDDAINVRREQLRLAGGIVAKQAAAVKARDVLLVLPKDYLLDAVEIAECCVEGMLLGNYRFDFYKNPKEDKDKPARVEHFFLHDGGLSQSAVRKGLERGRALAEATCAARDMANQPGNGWTPAEFAEYAKKLSKRTRLKCKVLDKGAMHKLGMGGILGVNQGSALPPQLVILEYRTNKKHPTLLLVGKGLTFDSGGLCAKPPAGMEDMKYDMCGGAAVLAAMQAIAEIGLEGVNVVALIPATENLSGSAALKPGDVIRHFGGKTSEIINTDAEGRLILADALAYGIETYQPEAVIDLATLTGAVIIGLGHHYTGLLTNNDQLAAQLIEAGAQVAEPLWRLPLGPEYRKQIDSRVADIKNAGSDRSAGTITAACYLQEFVGETPWAHLDIAGTAWDFTEKSYIPKGPSGTGVRTLVACLSQWKPLKTAEKK</sequence>
<evidence type="ECO:0000256" key="2">
    <source>
        <dbReference type="ARBA" id="ARBA00000967"/>
    </source>
</evidence>
<dbReference type="GO" id="GO:0005737">
    <property type="term" value="C:cytoplasm"/>
    <property type="evidence" value="ECO:0007669"/>
    <property type="project" value="UniProtKB-SubCell"/>
</dbReference>
<dbReference type="EC" id="3.4.11.10" evidence="8"/>
<keyword evidence="6 8" id="KW-0378">Hydrolase</keyword>
<evidence type="ECO:0000256" key="7">
    <source>
        <dbReference type="ARBA" id="ARBA00023211"/>
    </source>
</evidence>
<feature type="binding site" evidence="8">
    <location>
        <position position="362"/>
    </location>
    <ligand>
        <name>Mn(2+)</name>
        <dbReference type="ChEBI" id="CHEBI:29035"/>
        <label>2</label>
    </ligand>
</feature>
<comment type="similarity">
    <text evidence="3 8">Belongs to the peptidase M17 family.</text>
</comment>
<gene>
    <name evidence="8" type="primary">pepA</name>
    <name evidence="10" type="ordered locus">Despr_2313</name>
</gene>
<feature type="active site" evidence="8">
    <location>
        <position position="364"/>
    </location>
</feature>
<feature type="binding site" evidence="8">
    <location>
        <position position="282"/>
    </location>
    <ligand>
        <name>Mn(2+)</name>
        <dbReference type="ChEBI" id="CHEBI:29035"/>
        <label>2</label>
    </ligand>
</feature>
<dbReference type="SUPFAM" id="SSF53187">
    <property type="entry name" value="Zn-dependent exopeptidases"/>
    <property type="match status" value="1"/>
</dbReference>
<dbReference type="InterPro" id="IPR011356">
    <property type="entry name" value="Leucine_aapep/pepB"/>
</dbReference>
<feature type="binding site" evidence="8">
    <location>
        <position position="282"/>
    </location>
    <ligand>
        <name>Mn(2+)</name>
        <dbReference type="ChEBI" id="CHEBI:29035"/>
        <label>1</label>
    </ligand>
</feature>
<dbReference type="HAMAP" id="MF_00181">
    <property type="entry name" value="Cytosol_peptidase_M17"/>
    <property type="match status" value="1"/>
</dbReference>
<dbReference type="AlphaFoldDB" id="A0A7U3YN56"/>
<dbReference type="Proteomes" id="UP000006365">
    <property type="component" value="Chromosome"/>
</dbReference>
<feature type="binding site" evidence="8">
    <location>
        <position position="300"/>
    </location>
    <ligand>
        <name>Mn(2+)</name>
        <dbReference type="ChEBI" id="CHEBI:29035"/>
        <label>2</label>
    </ligand>
</feature>
<dbReference type="Pfam" id="PF02789">
    <property type="entry name" value="Peptidase_M17_N"/>
    <property type="match status" value="1"/>
</dbReference>
<evidence type="ECO:0000313" key="11">
    <source>
        <dbReference type="Proteomes" id="UP000006365"/>
    </source>
</evidence>